<dbReference type="PANTHER" id="PTHR21366">
    <property type="entry name" value="GLYOXALASE FAMILY PROTEIN"/>
    <property type="match status" value="1"/>
</dbReference>
<dbReference type="Pfam" id="PF00903">
    <property type="entry name" value="Glyoxalase"/>
    <property type="match status" value="1"/>
</dbReference>
<feature type="domain" description="VOC" evidence="1">
    <location>
        <begin position="6"/>
        <end position="133"/>
    </location>
</feature>
<evidence type="ECO:0000313" key="2">
    <source>
        <dbReference type="EMBL" id="GLX79494.1"/>
    </source>
</evidence>
<dbReference type="Proteomes" id="UP001157186">
    <property type="component" value="Unassembled WGS sequence"/>
</dbReference>
<dbReference type="Gene3D" id="3.10.180.10">
    <property type="entry name" value="2,3-Dihydroxybiphenyl 1,2-Dioxygenase, domain 1"/>
    <property type="match status" value="1"/>
</dbReference>
<dbReference type="GO" id="GO:0016829">
    <property type="term" value="F:lyase activity"/>
    <property type="evidence" value="ECO:0007669"/>
    <property type="project" value="UniProtKB-KW"/>
</dbReference>
<dbReference type="InterPro" id="IPR037523">
    <property type="entry name" value="VOC_core"/>
</dbReference>
<organism evidence="2 3">
    <name type="scientific">Thalassotalea insulae</name>
    <dbReference type="NCBI Taxonomy" id="2056778"/>
    <lineage>
        <taxon>Bacteria</taxon>
        <taxon>Pseudomonadati</taxon>
        <taxon>Pseudomonadota</taxon>
        <taxon>Gammaproteobacteria</taxon>
        <taxon>Alteromonadales</taxon>
        <taxon>Colwelliaceae</taxon>
        <taxon>Thalassotalea</taxon>
    </lineage>
</organism>
<accession>A0ABQ6GWB8</accession>
<keyword evidence="3" id="KW-1185">Reference proteome</keyword>
<dbReference type="InterPro" id="IPR004360">
    <property type="entry name" value="Glyas_Fos-R_dOase_dom"/>
</dbReference>
<protein>
    <submittedName>
        <fullName evidence="2">Lactoylglutathione lyase</fullName>
    </submittedName>
</protein>
<keyword evidence="2" id="KW-0456">Lyase</keyword>
<dbReference type="PANTHER" id="PTHR21366:SF14">
    <property type="entry name" value="GLYOXALASE DOMAIN-CONTAINING PROTEIN 5"/>
    <property type="match status" value="1"/>
</dbReference>
<proteinExistence type="predicted"/>
<comment type="caution">
    <text evidence="2">The sequence shown here is derived from an EMBL/GenBank/DDBJ whole genome shotgun (WGS) entry which is preliminary data.</text>
</comment>
<name>A0ABQ6GWB8_9GAMM</name>
<dbReference type="EMBL" id="BSST01000001">
    <property type="protein sequence ID" value="GLX79494.1"/>
    <property type="molecule type" value="Genomic_DNA"/>
</dbReference>
<dbReference type="PROSITE" id="PS51819">
    <property type="entry name" value="VOC"/>
    <property type="match status" value="1"/>
</dbReference>
<evidence type="ECO:0000259" key="1">
    <source>
        <dbReference type="PROSITE" id="PS51819"/>
    </source>
</evidence>
<reference evidence="2 3" key="1">
    <citation type="submission" date="2023-03" db="EMBL/GenBank/DDBJ databases">
        <title>Draft genome sequence of Thalassotalea insulae KCTC 62186T.</title>
        <authorList>
            <person name="Sawabe T."/>
        </authorList>
    </citation>
    <scope>NUCLEOTIDE SEQUENCE [LARGE SCALE GENOMIC DNA]</scope>
    <source>
        <strain evidence="2 3">KCTC 62186</strain>
    </source>
</reference>
<dbReference type="InterPro" id="IPR029068">
    <property type="entry name" value="Glyas_Bleomycin-R_OHBP_Dase"/>
</dbReference>
<dbReference type="InterPro" id="IPR050383">
    <property type="entry name" value="GlyoxalaseI/FosfomycinResist"/>
</dbReference>
<gene>
    <name evidence="2" type="ORF">tinsulaeT_28340</name>
</gene>
<evidence type="ECO:0000313" key="3">
    <source>
        <dbReference type="Proteomes" id="UP001157186"/>
    </source>
</evidence>
<dbReference type="RefSeq" id="WP_284245406.1">
    <property type="nucleotide sequence ID" value="NZ_BSST01000001.1"/>
</dbReference>
<sequence>MLTIVGIDHIVLRTDKLNEMLAFYCQVLGCTIERQTDKSLGLTQLRAGNALIDIVDVNSELGRAGGNAPSTSENNLDHFCLQLATISEQQLIEHFKQHNISLPNFERRYGAQGYGQSVYLTDPQGNTVELRSTI</sequence>
<dbReference type="SUPFAM" id="SSF54593">
    <property type="entry name" value="Glyoxalase/Bleomycin resistance protein/Dihydroxybiphenyl dioxygenase"/>
    <property type="match status" value="1"/>
</dbReference>